<protein>
    <submittedName>
        <fullName evidence="2">Tetratricopeptide repeat protein</fullName>
    </submittedName>
</protein>
<reference evidence="2 3" key="1">
    <citation type="submission" date="2021-02" db="EMBL/GenBank/DDBJ databases">
        <title>De Novo genome assembly of isolated myxobacteria.</title>
        <authorList>
            <person name="Stevens D.C."/>
        </authorList>
    </citation>
    <scope>NUCLEOTIDE SEQUENCE [LARGE SCALE GENOMIC DNA]</scope>
    <source>
        <strain evidence="2 3">ATCC 29039</strain>
    </source>
</reference>
<dbReference type="Pfam" id="PF13432">
    <property type="entry name" value="TPR_16"/>
    <property type="match status" value="1"/>
</dbReference>
<dbReference type="InterPro" id="IPR011990">
    <property type="entry name" value="TPR-like_helical_dom_sf"/>
</dbReference>
<feature type="region of interest" description="Disordered" evidence="1">
    <location>
        <begin position="228"/>
        <end position="251"/>
    </location>
</feature>
<dbReference type="SMART" id="SM00028">
    <property type="entry name" value="TPR"/>
    <property type="match status" value="6"/>
</dbReference>
<dbReference type="Gene3D" id="1.25.40.10">
    <property type="entry name" value="Tetratricopeptide repeat domain"/>
    <property type="match status" value="1"/>
</dbReference>
<dbReference type="Proteomes" id="UP000664052">
    <property type="component" value="Unassembled WGS sequence"/>
</dbReference>
<feature type="compositionally biased region" description="Low complexity" evidence="1">
    <location>
        <begin position="238"/>
        <end position="248"/>
    </location>
</feature>
<dbReference type="SUPFAM" id="SSF52467">
    <property type="entry name" value="DHS-like NAD/FAD-binding domain"/>
    <property type="match status" value="1"/>
</dbReference>
<evidence type="ECO:0000256" key="1">
    <source>
        <dbReference type="SAM" id="MobiDB-lite"/>
    </source>
</evidence>
<proteinExistence type="predicted"/>
<dbReference type="InterPro" id="IPR029035">
    <property type="entry name" value="DHS-like_NAD/FAD-binding_dom"/>
</dbReference>
<dbReference type="RefSeq" id="WP_207050913.1">
    <property type="nucleotide sequence ID" value="NZ_JAFIMU010000006.1"/>
</dbReference>
<dbReference type="InterPro" id="IPR019734">
    <property type="entry name" value="TPR_rpt"/>
</dbReference>
<accession>A0ABS3D8U8</accession>
<evidence type="ECO:0000313" key="3">
    <source>
        <dbReference type="Proteomes" id="UP000664052"/>
    </source>
</evidence>
<organism evidence="2 3">
    <name type="scientific">Corallococcus macrosporus</name>
    <dbReference type="NCBI Taxonomy" id="35"/>
    <lineage>
        <taxon>Bacteria</taxon>
        <taxon>Pseudomonadati</taxon>
        <taxon>Myxococcota</taxon>
        <taxon>Myxococcia</taxon>
        <taxon>Myxococcales</taxon>
        <taxon>Cystobacterineae</taxon>
        <taxon>Myxococcaceae</taxon>
        <taxon>Corallococcus</taxon>
    </lineage>
</organism>
<name>A0ABS3D8U8_9BACT</name>
<comment type="caution">
    <text evidence="2">The sequence shown here is derived from an EMBL/GenBank/DDBJ whole genome shotgun (WGS) entry which is preliminary data.</text>
</comment>
<gene>
    <name evidence="2" type="ORF">JYK02_11200</name>
</gene>
<dbReference type="SUPFAM" id="SSF48452">
    <property type="entry name" value="TPR-like"/>
    <property type="match status" value="1"/>
</dbReference>
<dbReference type="Pfam" id="PF13289">
    <property type="entry name" value="SIR2_2"/>
    <property type="match status" value="1"/>
</dbReference>
<evidence type="ECO:0000313" key="2">
    <source>
        <dbReference type="EMBL" id="MBN8228073.1"/>
    </source>
</evidence>
<dbReference type="Pfam" id="PF13174">
    <property type="entry name" value="TPR_6"/>
    <property type="match status" value="1"/>
</dbReference>
<sequence length="701" mass="77357">MAAIRERGEQVPNLDGSAMDRYAALFQAAYPHAEQRRAFLHHQIKSAHISAANLRLAHLVSSGRLANIVVTTNFDELLAKALRLFRLDVIVCDHPGTTRRIDVERNDPQIVHVHGTHWFYDCCNLNGEIELRAANDPEANDGMRHLLDRILSHRSPLVVGYSGWEKDVVMGALRRRLRQEPLRHNLYWFCFERSEVERLPGWLVEHGNVRLVVPSIQLQGKDGASDILGSGGMRQDAGTGTTSSVGTGDLKTTSATLPARQVLDALVRELNLDEPELTRDPLDFFEKFLSGLVAPDVPDDDDTYLIRSVIRRVKDGADLVRREAEQSPDRAMQAAFLMGVNGAVRRAAYPEALEIARSVNLTMLLKSQIPDLDGALEAICRGIASETVKAKREWAPMWLEASNLWIRLCEIAQDRTDGSDPHWNIRWGMASNSRGAALVSMNNIDGAVVVYDEVVRRFGRVSEARLKERVAYALFNKAKAFSDAGRFSEAVAAYDDFLTRFGQAVEDVLKERVAGALIGKGLSLEGAGKVADGVAVYEEIVRRFGGEEQSGMGDMVAVALFRKGSCCYDIGRYVDSVEAYSELIRRIESAPKAGSDGMLALALTGKANSLSDGGRWAESLVVYDEVERRFGEASDSYLRMSVARAMHGKGEALQREGKRSEAIGVYDEIIKRYAGSSEQELKDLVAAVVIDRMIAVDGAGL</sequence>
<dbReference type="EMBL" id="JAFIMU010000006">
    <property type="protein sequence ID" value="MBN8228073.1"/>
    <property type="molecule type" value="Genomic_DNA"/>
</dbReference>
<keyword evidence="3" id="KW-1185">Reference proteome</keyword>